<evidence type="ECO:0008006" key="3">
    <source>
        <dbReference type="Google" id="ProtNLM"/>
    </source>
</evidence>
<organism evidence="1 2">
    <name type="scientific">Plutella xylostella</name>
    <name type="common">Diamondback moth</name>
    <name type="synonym">Plutella maculipennis</name>
    <dbReference type="NCBI Taxonomy" id="51655"/>
    <lineage>
        <taxon>Eukaryota</taxon>
        <taxon>Metazoa</taxon>
        <taxon>Ecdysozoa</taxon>
        <taxon>Arthropoda</taxon>
        <taxon>Hexapoda</taxon>
        <taxon>Insecta</taxon>
        <taxon>Pterygota</taxon>
        <taxon>Neoptera</taxon>
        <taxon>Endopterygota</taxon>
        <taxon>Lepidoptera</taxon>
        <taxon>Glossata</taxon>
        <taxon>Ditrysia</taxon>
        <taxon>Yponomeutoidea</taxon>
        <taxon>Plutellidae</taxon>
        <taxon>Plutella</taxon>
    </lineage>
</organism>
<protein>
    <recommendedName>
        <fullName evidence="3">Coiled-coil domain-containing protein lobo</fullName>
    </recommendedName>
</protein>
<reference evidence="1 2" key="1">
    <citation type="submission" date="2021-06" db="EMBL/GenBank/DDBJ databases">
        <title>A haploid diamondback moth (Plutella xylostella L.) genome assembly resolves 31 chromosomes and identifies a diamide resistance mutation.</title>
        <authorList>
            <person name="Ward C.M."/>
            <person name="Perry K.D."/>
            <person name="Baker G."/>
            <person name="Powis K."/>
            <person name="Heckel D.G."/>
            <person name="Baxter S.W."/>
        </authorList>
    </citation>
    <scope>NUCLEOTIDE SEQUENCE [LARGE SCALE GENOMIC DNA]</scope>
    <source>
        <strain evidence="1 2">LV</strain>
        <tissue evidence="1">Single pupa</tissue>
    </source>
</reference>
<gene>
    <name evidence="1" type="ORF">JYU34_018548</name>
</gene>
<evidence type="ECO:0000313" key="1">
    <source>
        <dbReference type="EMBL" id="KAG7297805.1"/>
    </source>
</evidence>
<comment type="caution">
    <text evidence="1">The sequence shown here is derived from an EMBL/GenBank/DDBJ whole genome shotgun (WGS) entry which is preliminary data.</text>
</comment>
<proteinExistence type="predicted"/>
<dbReference type="InterPro" id="IPR033551">
    <property type="entry name" value="DRC7/lobo"/>
</dbReference>
<evidence type="ECO:0000313" key="2">
    <source>
        <dbReference type="Proteomes" id="UP000823941"/>
    </source>
</evidence>
<dbReference type="Proteomes" id="UP000823941">
    <property type="component" value="Chromosome 25"/>
</dbReference>
<dbReference type="EMBL" id="JAHIBW010000025">
    <property type="protein sequence ID" value="KAG7297805.1"/>
    <property type="molecule type" value="Genomic_DNA"/>
</dbReference>
<name>A0ABQ7PXU4_PLUXY</name>
<sequence length="210" mass="24172">MSVVIGSRINSEIAQDKKISELDVLDPVLEANDESAQSEEFEKLPEEFQIDEIPPKIFAQKDVKEPLTIEALNNVIYELGIVNLCWPEISEPVFEPRSCFPKSYYTNSKKERLLLAYAENFRRQYHFHFKNRLPLLLEAPNECGLQKMVCTTIRPTKLCFADTNTWQGVASLVADYFDYEPLSKPMLHPLTYCHRERVDAVDAGGARRSR</sequence>
<keyword evidence="2" id="KW-1185">Reference proteome</keyword>
<accession>A0ABQ7PXU4</accession>
<dbReference type="PANTHER" id="PTHR35249">
    <property type="entry name" value="DYNEIN REGULATORY COMPLEX SUBUNIT 7"/>
    <property type="match status" value="1"/>
</dbReference>
<dbReference type="PANTHER" id="PTHR35249:SF2">
    <property type="entry name" value="DYNEIN REGULATORY COMPLEX SUBUNIT 7"/>
    <property type="match status" value="1"/>
</dbReference>